<evidence type="ECO:0000313" key="8">
    <source>
        <dbReference type="Proteomes" id="UP000799421"/>
    </source>
</evidence>
<dbReference type="InterPro" id="IPR050329">
    <property type="entry name" value="GLI_C2H2-zinc-finger"/>
</dbReference>
<sequence>CMWPGCERRFGRKENVRAHVQTHLGDRQFRCDCCGKTFVRQHDLKRHAAIHSPDRPFVCPCGMAFARHDALTRH</sequence>
<feature type="non-terminal residue" evidence="7">
    <location>
        <position position="74"/>
    </location>
</feature>
<dbReference type="GO" id="GO:0000978">
    <property type="term" value="F:RNA polymerase II cis-regulatory region sequence-specific DNA binding"/>
    <property type="evidence" value="ECO:0007669"/>
    <property type="project" value="TreeGrafter"/>
</dbReference>
<dbReference type="PANTHER" id="PTHR19818">
    <property type="entry name" value="ZINC FINGER PROTEIN ZIC AND GLI"/>
    <property type="match status" value="1"/>
</dbReference>
<organism evidence="7 8">
    <name type="scientific">Piedraia hortae CBS 480.64</name>
    <dbReference type="NCBI Taxonomy" id="1314780"/>
    <lineage>
        <taxon>Eukaryota</taxon>
        <taxon>Fungi</taxon>
        <taxon>Dikarya</taxon>
        <taxon>Ascomycota</taxon>
        <taxon>Pezizomycotina</taxon>
        <taxon>Dothideomycetes</taxon>
        <taxon>Dothideomycetidae</taxon>
        <taxon>Capnodiales</taxon>
        <taxon>Piedraiaceae</taxon>
        <taxon>Piedraia</taxon>
    </lineage>
</organism>
<feature type="domain" description="C2H2-type" evidence="6">
    <location>
        <begin position="29"/>
        <end position="56"/>
    </location>
</feature>
<dbReference type="SMART" id="SM00355">
    <property type="entry name" value="ZnF_C2H2"/>
    <property type="match status" value="2"/>
</dbReference>
<evidence type="ECO:0000256" key="2">
    <source>
        <dbReference type="ARBA" id="ARBA00022737"/>
    </source>
</evidence>
<dbReference type="GO" id="GO:0008270">
    <property type="term" value="F:zinc ion binding"/>
    <property type="evidence" value="ECO:0007669"/>
    <property type="project" value="UniProtKB-KW"/>
</dbReference>
<keyword evidence="3 5" id="KW-0863">Zinc-finger</keyword>
<keyword evidence="8" id="KW-1185">Reference proteome</keyword>
<dbReference type="FunFam" id="3.30.160.60:FF:002343">
    <property type="entry name" value="Zinc finger protein 33A"/>
    <property type="match status" value="1"/>
</dbReference>
<dbReference type="InterPro" id="IPR036236">
    <property type="entry name" value="Znf_C2H2_sf"/>
</dbReference>
<evidence type="ECO:0000256" key="3">
    <source>
        <dbReference type="ARBA" id="ARBA00022771"/>
    </source>
</evidence>
<dbReference type="PANTHER" id="PTHR19818:SF144">
    <property type="entry name" value="METALLOTHIONEIN EXPRESSION ACTIVATOR-RELATED"/>
    <property type="match status" value="1"/>
</dbReference>
<dbReference type="PROSITE" id="PS00028">
    <property type="entry name" value="ZINC_FINGER_C2H2_1"/>
    <property type="match status" value="2"/>
</dbReference>
<dbReference type="GO" id="GO:0045944">
    <property type="term" value="P:positive regulation of transcription by RNA polymerase II"/>
    <property type="evidence" value="ECO:0007669"/>
    <property type="project" value="UniProtKB-ARBA"/>
</dbReference>
<dbReference type="SUPFAM" id="SSF57667">
    <property type="entry name" value="beta-beta-alpha zinc fingers"/>
    <property type="match status" value="2"/>
</dbReference>
<dbReference type="EMBL" id="MU006001">
    <property type="protein sequence ID" value="KAF2858892.1"/>
    <property type="molecule type" value="Genomic_DNA"/>
</dbReference>
<dbReference type="AlphaFoldDB" id="A0A6A7BUY8"/>
<name>A0A6A7BUY8_9PEZI</name>
<dbReference type="GO" id="GO:0005634">
    <property type="term" value="C:nucleus"/>
    <property type="evidence" value="ECO:0007669"/>
    <property type="project" value="UniProtKB-ARBA"/>
</dbReference>
<evidence type="ECO:0000256" key="4">
    <source>
        <dbReference type="ARBA" id="ARBA00022833"/>
    </source>
</evidence>
<dbReference type="OrthoDB" id="8117402at2759"/>
<evidence type="ECO:0000259" key="6">
    <source>
        <dbReference type="PROSITE" id="PS50157"/>
    </source>
</evidence>
<gene>
    <name evidence="7" type="ORF">K470DRAFT_196583</name>
</gene>
<keyword evidence="4" id="KW-0862">Zinc</keyword>
<keyword evidence="1" id="KW-0479">Metal-binding</keyword>
<dbReference type="Pfam" id="PF13894">
    <property type="entry name" value="zf-C2H2_4"/>
    <property type="match status" value="1"/>
</dbReference>
<dbReference type="PROSITE" id="PS50157">
    <property type="entry name" value="ZINC_FINGER_C2H2_2"/>
    <property type="match status" value="2"/>
</dbReference>
<reference evidence="7" key="1">
    <citation type="journal article" date="2020" name="Stud. Mycol.">
        <title>101 Dothideomycetes genomes: a test case for predicting lifestyles and emergence of pathogens.</title>
        <authorList>
            <person name="Haridas S."/>
            <person name="Albert R."/>
            <person name="Binder M."/>
            <person name="Bloem J."/>
            <person name="Labutti K."/>
            <person name="Salamov A."/>
            <person name="Andreopoulos B."/>
            <person name="Baker S."/>
            <person name="Barry K."/>
            <person name="Bills G."/>
            <person name="Bluhm B."/>
            <person name="Cannon C."/>
            <person name="Castanera R."/>
            <person name="Culley D."/>
            <person name="Daum C."/>
            <person name="Ezra D."/>
            <person name="Gonzalez J."/>
            <person name="Henrissat B."/>
            <person name="Kuo A."/>
            <person name="Liang C."/>
            <person name="Lipzen A."/>
            <person name="Lutzoni F."/>
            <person name="Magnuson J."/>
            <person name="Mondo S."/>
            <person name="Nolan M."/>
            <person name="Ohm R."/>
            <person name="Pangilinan J."/>
            <person name="Park H.-J."/>
            <person name="Ramirez L."/>
            <person name="Alfaro M."/>
            <person name="Sun H."/>
            <person name="Tritt A."/>
            <person name="Yoshinaga Y."/>
            <person name="Zwiers L.-H."/>
            <person name="Turgeon B."/>
            <person name="Goodwin S."/>
            <person name="Spatafora J."/>
            <person name="Crous P."/>
            <person name="Grigoriev I."/>
        </authorList>
    </citation>
    <scope>NUCLEOTIDE SEQUENCE</scope>
    <source>
        <strain evidence="7">CBS 480.64</strain>
    </source>
</reference>
<dbReference type="InterPro" id="IPR013087">
    <property type="entry name" value="Znf_C2H2_type"/>
</dbReference>
<dbReference type="Pfam" id="PF00096">
    <property type="entry name" value="zf-C2H2"/>
    <property type="match status" value="1"/>
</dbReference>
<dbReference type="GO" id="GO:0000981">
    <property type="term" value="F:DNA-binding transcription factor activity, RNA polymerase II-specific"/>
    <property type="evidence" value="ECO:0007669"/>
    <property type="project" value="TreeGrafter"/>
</dbReference>
<dbReference type="Proteomes" id="UP000799421">
    <property type="component" value="Unassembled WGS sequence"/>
</dbReference>
<proteinExistence type="predicted"/>
<evidence type="ECO:0000256" key="5">
    <source>
        <dbReference type="PROSITE-ProRule" id="PRU00042"/>
    </source>
</evidence>
<dbReference type="Gene3D" id="3.30.160.60">
    <property type="entry name" value="Classic Zinc Finger"/>
    <property type="match status" value="3"/>
</dbReference>
<evidence type="ECO:0000313" key="7">
    <source>
        <dbReference type="EMBL" id="KAF2858892.1"/>
    </source>
</evidence>
<keyword evidence="2" id="KW-0677">Repeat</keyword>
<accession>A0A6A7BUY8</accession>
<feature type="non-terminal residue" evidence="7">
    <location>
        <position position="1"/>
    </location>
</feature>
<protein>
    <recommendedName>
        <fullName evidence="6">C2H2-type domain-containing protein</fullName>
    </recommendedName>
</protein>
<feature type="domain" description="C2H2-type" evidence="6">
    <location>
        <begin position="1"/>
        <end position="28"/>
    </location>
</feature>
<evidence type="ECO:0000256" key="1">
    <source>
        <dbReference type="ARBA" id="ARBA00022723"/>
    </source>
</evidence>